<dbReference type="Gene3D" id="3.40.50.720">
    <property type="entry name" value="NAD(P)-binding Rossmann-like Domain"/>
    <property type="match status" value="1"/>
</dbReference>
<dbReference type="SUPFAM" id="SSF51735">
    <property type="entry name" value="NAD(P)-binding Rossmann-fold domains"/>
    <property type="match status" value="1"/>
</dbReference>
<dbReference type="AlphaFoldDB" id="A0A286UL74"/>
<dbReference type="InterPro" id="IPR036291">
    <property type="entry name" value="NAD(P)-bd_dom_sf"/>
</dbReference>
<evidence type="ECO:0000313" key="2">
    <source>
        <dbReference type="Proteomes" id="UP000217199"/>
    </source>
</evidence>
<dbReference type="GO" id="GO:0006666">
    <property type="term" value="P:3-keto-sphinganine metabolic process"/>
    <property type="evidence" value="ECO:0007669"/>
    <property type="project" value="TreeGrafter"/>
</dbReference>
<dbReference type="STRING" id="2282107.A0A286UL74"/>
<dbReference type="GO" id="GO:0047560">
    <property type="term" value="F:3-dehydrosphinganine reductase activity"/>
    <property type="evidence" value="ECO:0007669"/>
    <property type="project" value="TreeGrafter"/>
</dbReference>
<protein>
    <submittedName>
        <fullName evidence="1">Oxidoreductase</fullName>
    </submittedName>
</protein>
<organism evidence="1 2">
    <name type="scientific">Pyrrhoderma noxium</name>
    <dbReference type="NCBI Taxonomy" id="2282107"/>
    <lineage>
        <taxon>Eukaryota</taxon>
        <taxon>Fungi</taxon>
        <taxon>Dikarya</taxon>
        <taxon>Basidiomycota</taxon>
        <taxon>Agaricomycotina</taxon>
        <taxon>Agaricomycetes</taxon>
        <taxon>Hymenochaetales</taxon>
        <taxon>Hymenochaetaceae</taxon>
        <taxon>Pyrrhoderma</taxon>
    </lineage>
</organism>
<dbReference type="FunCoup" id="A0A286UL74">
    <property type="interactions" value="109"/>
</dbReference>
<dbReference type="GO" id="GO:0030148">
    <property type="term" value="P:sphingolipid biosynthetic process"/>
    <property type="evidence" value="ECO:0007669"/>
    <property type="project" value="TreeGrafter"/>
</dbReference>
<dbReference type="PANTHER" id="PTHR43550">
    <property type="entry name" value="3-KETODIHYDROSPHINGOSINE REDUCTASE"/>
    <property type="match status" value="1"/>
</dbReference>
<evidence type="ECO:0000313" key="1">
    <source>
        <dbReference type="EMBL" id="PAV20279.1"/>
    </source>
</evidence>
<dbReference type="Proteomes" id="UP000217199">
    <property type="component" value="Unassembled WGS sequence"/>
</dbReference>
<keyword evidence="2" id="KW-1185">Reference proteome</keyword>
<accession>A0A286UL74</accession>
<comment type="caution">
    <text evidence="1">The sequence shown here is derived from an EMBL/GenBank/DDBJ whole genome shotgun (WGS) entry which is preliminary data.</text>
</comment>
<dbReference type="InParanoid" id="A0A286UL74"/>
<dbReference type="InterPro" id="IPR002347">
    <property type="entry name" value="SDR_fam"/>
</dbReference>
<gene>
    <name evidence="1" type="ORF">PNOK_0290600</name>
</gene>
<reference evidence="1 2" key="1">
    <citation type="journal article" date="2017" name="Mol. Ecol.">
        <title>Comparative and population genomic landscape of Phellinus noxius: A hypervariable fungus causing root rot in trees.</title>
        <authorList>
            <person name="Chung C.L."/>
            <person name="Lee T.J."/>
            <person name="Akiba M."/>
            <person name="Lee H.H."/>
            <person name="Kuo T.H."/>
            <person name="Liu D."/>
            <person name="Ke H.M."/>
            <person name="Yokoi T."/>
            <person name="Roa M.B."/>
            <person name="Lu M.J."/>
            <person name="Chang Y.Y."/>
            <person name="Ann P.J."/>
            <person name="Tsai J.N."/>
            <person name="Chen C.Y."/>
            <person name="Tzean S.S."/>
            <person name="Ota Y."/>
            <person name="Hattori T."/>
            <person name="Sahashi N."/>
            <person name="Liou R.F."/>
            <person name="Kikuchi T."/>
            <person name="Tsai I.J."/>
        </authorList>
    </citation>
    <scope>NUCLEOTIDE SEQUENCE [LARGE SCALE GENOMIC DNA]</scope>
    <source>
        <strain evidence="1 2">FFPRI411160</strain>
    </source>
</reference>
<dbReference type="GO" id="GO:0005789">
    <property type="term" value="C:endoplasmic reticulum membrane"/>
    <property type="evidence" value="ECO:0007669"/>
    <property type="project" value="TreeGrafter"/>
</dbReference>
<dbReference type="PANTHER" id="PTHR43550:SF3">
    <property type="entry name" value="3-KETODIHYDROSPHINGOSINE REDUCTASE"/>
    <property type="match status" value="1"/>
</dbReference>
<proteinExistence type="predicted"/>
<name>A0A286UL74_9AGAM</name>
<dbReference type="EMBL" id="NBII01000003">
    <property type="protein sequence ID" value="PAV20279.1"/>
    <property type="molecule type" value="Genomic_DNA"/>
</dbReference>
<dbReference type="Pfam" id="PF00106">
    <property type="entry name" value="adh_short"/>
    <property type="match status" value="1"/>
</dbReference>
<dbReference type="OrthoDB" id="10267115at2759"/>
<dbReference type="PRINTS" id="PR00081">
    <property type="entry name" value="GDHRDH"/>
</dbReference>
<sequence length="322" mass="35321">MLGFGSKWDARGKNCYVTGGSQGLGLAIAILLAKKGANVTIIARNVDKLTEALKEINKHRQFSEQSFRFHSFPLNTASGAEAALEAESAALEQLSGGSLSVPDAFFLCAGSSQPGYYVEYSEEQLLHGMEQSYWVQAWSAHAAFKKLAHVRRPGKLVFVGSTLSLMSFLGYASYSPGKHALKGLAETLRSEGILYGIDVHIFFAPAMNTPGLIEETKTKPELTRKFEEDDVILSCETAADALLKGIERGEHHITATIISRIFNNSSRGVVPCSNPILGPLLDCIAWIALPFWRRDCDSKIKGHRNEHNQYLIQKGFASRKSD</sequence>